<comment type="similarity">
    <text evidence="2">Belongs to the YkuD family.</text>
</comment>
<dbReference type="SUPFAM" id="SSF141523">
    <property type="entry name" value="L,D-transpeptidase catalytic domain-like"/>
    <property type="match status" value="1"/>
</dbReference>
<dbReference type="Pfam" id="PF03734">
    <property type="entry name" value="YkuD"/>
    <property type="match status" value="1"/>
</dbReference>
<dbReference type="GO" id="GO:0004180">
    <property type="term" value="F:carboxypeptidase activity"/>
    <property type="evidence" value="ECO:0007669"/>
    <property type="project" value="UniProtKB-ARBA"/>
</dbReference>
<evidence type="ECO:0000256" key="8">
    <source>
        <dbReference type="SAM" id="SignalP"/>
    </source>
</evidence>
<feature type="signal peptide" evidence="8">
    <location>
        <begin position="1"/>
        <end position="20"/>
    </location>
</feature>
<gene>
    <name evidence="10" type="ORF">FHS75_003307</name>
</gene>
<reference evidence="10 11" key="1">
    <citation type="submission" date="2020-07" db="EMBL/GenBank/DDBJ databases">
        <title>Genomic Encyclopedia of Type Strains, Phase IV (KMG-IV): sequencing the most valuable type-strain genomes for metagenomic binning, comparative biology and taxonomic classification.</title>
        <authorList>
            <person name="Goeker M."/>
        </authorList>
    </citation>
    <scope>NUCLEOTIDE SEQUENCE [LARGE SCALE GENOMIC DNA]</scope>
    <source>
        <strain evidence="10 11">DSM 29043</strain>
    </source>
</reference>
<feature type="active site" description="Nucleophile" evidence="7">
    <location>
        <position position="145"/>
    </location>
</feature>
<dbReference type="PANTHER" id="PTHR36699:SF1">
    <property type="entry name" value="L,D-TRANSPEPTIDASE YAFK-RELATED"/>
    <property type="match status" value="1"/>
</dbReference>
<organism evidence="10 11">
    <name type="scientific">Novosphingobium marinum</name>
    <dbReference type="NCBI Taxonomy" id="1514948"/>
    <lineage>
        <taxon>Bacteria</taxon>
        <taxon>Pseudomonadati</taxon>
        <taxon>Pseudomonadota</taxon>
        <taxon>Alphaproteobacteria</taxon>
        <taxon>Sphingomonadales</taxon>
        <taxon>Sphingomonadaceae</taxon>
        <taxon>Novosphingobium</taxon>
    </lineage>
</organism>
<keyword evidence="11" id="KW-1185">Reference proteome</keyword>
<feature type="domain" description="L,D-TPase catalytic" evidence="9">
    <location>
        <begin position="36"/>
        <end position="169"/>
    </location>
</feature>
<dbReference type="Proteomes" id="UP000522081">
    <property type="component" value="Unassembled WGS sequence"/>
</dbReference>
<dbReference type="InterPro" id="IPR038063">
    <property type="entry name" value="Transpep_catalytic_dom"/>
</dbReference>
<evidence type="ECO:0000256" key="1">
    <source>
        <dbReference type="ARBA" id="ARBA00004752"/>
    </source>
</evidence>
<dbReference type="AlphaFoldDB" id="A0A7Y9XYJ3"/>
<evidence type="ECO:0000256" key="2">
    <source>
        <dbReference type="ARBA" id="ARBA00005992"/>
    </source>
</evidence>
<dbReference type="GO" id="GO:0016740">
    <property type="term" value="F:transferase activity"/>
    <property type="evidence" value="ECO:0007669"/>
    <property type="project" value="UniProtKB-KW"/>
</dbReference>
<evidence type="ECO:0000256" key="3">
    <source>
        <dbReference type="ARBA" id="ARBA00022679"/>
    </source>
</evidence>
<keyword evidence="6 7" id="KW-0961">Cell wall biogenesis/degradation</keyword>
<comment type="pathway">
    <text evidence="1 7">Cell wall biogenesis; peptidoglycan biosynthesis.</text>
</comment>
<keyword evidence="8" id="KW-0732">Signal</keyword>
<dbReference type="PROSITE" id="PS52029">
    <property type="entry name" value="LD_TPASE"/>
    <property type="match status" value="1"/>
</dbReference>
<accession>A0A7Y9XYJ3</accession>
<dbReference type="EMBL" id="JACBZF010000009">
    <property type="protein sequence ID" value="NYH96954.1"/>
    <property type="molecule type" value="Genomic_DNA"/>
</dbReference>
<dbReference type="Gene3D" id="2.40.440.10">
    <property type="entry name" value="L,D-transpeptidase catalytic domain-like"/>
    <property type="match status" value="1"/>
</dbReference>
<evidence type="ECO:0000313" key="11">
    <source>
        <dbReference type="Proteomes" id="UP000522081"/>
    </source>
</evidence>
<feature type="chain" id="PRO_5031382665" evidence="8">
    <location>
        <begin position="21"/>
        <end position="170"/>
    </location>
</feature>
<dbReference type="UniPathway" id="UPA00219"/>
<dbReference type="GO" id="GO:0009252">
    <property type="term" value="P:peptidoglycan biosynthetic process"/>
    <property type="evidence" value="ECO:0007669"/>
    <property type="project" value="UniProtKB-UniPathway"/>
</dbReference>
<evidence type="ECO:0000259" key="9">
    <source>
        <dbReference type="PROSITE" id="PS52029"/>
    </source>
</evidence>
<feature type="active site" description="Proton donor/acceptor" evidence="7">
    <location>
        <position position="127"/>
    </location>
</feature>
<dbReference type="GO" id="GO:0008360">
    <property type="term" value="P:regulation of cell shape"/>
    <property type="evidence" value="ECO:0007669"/>
    <property type="project" value="UniProtKB-UniRule"/>
</dbReference>
<dbReference type="InterPro" id="IPR005490">
    <property type="entry name" value="LD_TPept_cat_dom"/>
</dbReference>
<proteinExistence type="inferred from homology"/>
<evidence type="ECO:0000256" key="5">
    <source>
        <dbReference type="ARBA" id="ARBA00022984"/>
    </source>
</evidence>
<keyword evidence="3" id="KW-0808">Transferase</keyword>
<sequence length="170" mass="18467">MIRTCLAPLALLLASGAAHGQVAAEAQVYADLPVVDHVVVEKSARTITLRSNGAPVRIIEGIQFGDAPIGHKRFQGDERTPEGRYLIDYGNPQSSYYLSLHISYPNEADRAYARSQGRSPGGAIFIHGQPNGYSGRVQGDWTDGCIAVTNEEIEYMWQTVPNGTVIDILP</sequence>
<evidence type="ECO:0000256" key="6">
    <source>
        <dbReference type="ARBA" id="ARBA00023316"/>
    </source>
</evidence>
<protein>
    <submittedName>
        <fullName evidence="10">Murein L,D-transpeptidase YafK</fullName>
    </submittedName>
</protein>
<evidence type="ECO:0000256" key="4">
    <source>
        <dbReference type="ARBA" id="ARBA00022960"/>
    </source>
</evidence>
<dbReference type="PANTHER" id="PTHR36699">
    <property type="entry name" value="LD-TRANSPEPTIDASE"/>
    <property type="match status" value="1"/>
</dbReference>
<keyword evidence="4 7" id="KW-0133">Cell shape</keyword>
<evidence type="ECO:0000313" key="10">
    <source>
        <dbReference type="EMBL" id="NYH96954.1"/>
    </source>
</evidence>
<evidence type="ECO:0000256" key="7">
    <source>
        <dbReference type="PROSITE-ProRule" id="PRU01373"/>
    </source>
</evidence>
<dbReference type="GO" id="GO:0071555">
    <property type="term" value="P:cell wall organization"/>
    <property type="evidence" value="ECO:0007669"/>
    <property type="project" value="UniProtKB-UniRule"/>
</dbReference>
<name>A0A7Y9XYJ3_9SPHN</name>
<keyword evidence="5 7" id="KW-0573">Peptidoglycan synthesis</keyword>
<comment type="caution">
    <text evidence="10">The sequence shown here is derived from an EMBL/GenBank/DDBJ whole genome shotgun (WGS) entry which is preliminary data.</text>
</comment>
<dbReference type="CDD" id="cd16913">
    <property type="entry name" value="YkuD_like"/>
    <property type="match status" value="1"/>
</dbReference>
<dbReference type="RefSeq" id="WP_179408756.1">
    <property type="nucleotide sequence ID" value="NZ_BMGF01000011.1"/>
</dbReference>